<proteinExistence type="predicted"/>
<keyword evidence="2" id="KW-1185">Reference proteome</keyword>
<reference evidence="2" key="1">
    <citation type="submission" date="2016-10" db="EMBL/GenBank/DDBJ databases">
        <authorList>
            <person name="Varghese N."/>
            <person name="Submissions S."/>
        </authorList>
    </citation>
    <scope>NUCLEOTIDE SEQUENCE [LARGE SCALE GENOMIC DNA]</scope>
    <source>
        <strain evidence="2">CGMCC 1.10223</strain>
    </source>
</reference>
<dbReference type="AlphaFoldDB" id="A0A1I2F9X2"/>
<organism evidence="1 2">
    <name type="scientific">Paenibacillus algorifonticola</name>
    <dbReference type="NCBI Taxonomy" id="684063"/>
    <lineage>
        <taxon>Bacteria</taxon>
        <taxon>Bacillati</taxon>
        <taxon>Bacillota</taxon>
        <taxon>Bacilli</taxon>
        <taxon>Bacillales</taxon>
        <taxon>Paenibacillaceae</taxon>
        <taxon>Paenibacillus</taxon>
    </lineage>
</organism>
<accession>A0A1I2F9X2</accession>
<evidence type="ECO:0000313" key="2">
    <source>
        <dbReference type="Proteomes" id="UP000183410"/>
    </source>
</evidence>
<evidence type="ECO:0000313" key="1">
    <source>
        <dbReference type="EMBL" id="SFF02152.1"/>
    </source>
</evidence>
<protein>
    <submittedName>
        <fullName evidence="1">Uncharacterized protein</fullName>
    </submittedName>
</protein>
<dbReference type="EMBL" id="FONN01000011">
    <property type="protein sequence ID" value="SFF02152.1"/>
    <property type="molecule type" value="Genomic_DNA"/>
</dbReference>
<dbReference type="Proteomes" id="UP000183410">
    <property type="component" value="Unassembled WGS sequence"/>
</dbReference>
<gene>
    <name evidence="1" type="ORF">SAMN04487969_111158</name>
</gene>
<name>A0A1I2F9X2_9BACL</name>
<sequence>MGWEYGMKTTNPSILPELVECLAGAIHVPDKFRIERYENGFESVSYRWRACCRLVETDGAGDGSSPI</sequence>